<reference evidence="2 3" key="1">
    <citation type="journal article" date="2024" name="J. Plant Pathol.">
        <title>Sequence and assembly of the genome of Seiridium unicorne, isolate CBS 538.82, causal agent of cypress canker disease.</title>
        <authorList>
            <person name="Scali E."/>
            <person name="Rocca G.D."/>
            <person name="Danti R."/>
            <person name="Garbelotto M."/>
            <person name="Barberini S."/>
            <person name="Baroncelli R."/>
            <person name="Emiliani G."/>
        </authorList>
    </citation>
    <scope>NUCLEOTIDE SEQUENCE [LARGE SCALE GENOMIC DNA]</scope>
    <source>
        <strain evidence="2 3">BM-138-508</strain>
    </source>
</reference>
<keyword evidence="1" id="KW-0732">Signal</keyword>
<keyword evidence="3" id="KW-1185">Reference proteome</keyword>
<protein>
    <submittedName>
        <fullName evidence="2">Uncharacterized protein</fullName>
    </submittedName>
</protein>
<accession>A0ABR2UQR1</accession>
<evidence type="ECO:0000256" key="1">
    <source>
        <dbReference type="SAM" id="SignalP"/>
    </source>
</evidence>
<name>A0ABR2UQR1_9PEZI</name>
<dbReference type="Proteomes" id="UP001408356">
    <property type="component" value="Unassembled WGS sequence"/>
</dbReference>
<dbReference type="EMBL" id="JARVKF010000402">
    <property type="protein sequence ID" value="KAK9416995.1"/>
    <property type="molecule type" value="Genomic_DNA"/>
</dbReference>
<comment type="caution">
    <text evidence="2">The sequence shown here is derived from an EMBL/GenBank/DDBJ whole genome shotgun (WGS) entry which is preliminary data.</text>
</comment>
<feature type="chain" id="PRO_5045594818" evidence="1">
    <location>
        <begin position="22"/>
        <end position="173"/>
    </location>
</feature>
<gene>
    <name evidence="2" type="ORF">SUNI508_09234</name>
</gene>
<organism evidence="2 3">
    <name type="scientific">Seiridium unicorne</name>
    <dbReference type="NCBI Taxonomy" id="138068"/>
    <lineage>
        <taxon>Eukaryota</taxon>
        <taxon>Fungi</taxon>
        <taxon>Dikarya</taxon>
        <taxon>Ascomycota</taxon>
        <taxon>Pezizomycotina</taxon>
        <taxon>Sordariomycetes</taxon>
        <taxon>Xylariomycetidae</taxon>
        <taxon>Amphisphaeriales</taxon>
        <taxon>Sporocadaceae</taxon>
        <taxon>Seiridium</taxon>
    </lineage>
</organism>
<proteinExistence type="predicted"/>
<feature type="signal peptide" evidence="1">
    <location>
        <begin position="1"/>
        <end position="21"/>
    </location>
</feature>
<evidence type="ECO:0000313" key="3">
    <source>
        <dbReference type="Proteomes" id="UP001408356"/>
    </source>
</evidence>
<evidence type="ECO:0000313" key="2">
    <source>
        <dbReference type="EMBL" id="KAK9416995.1"/>
    </source>
</evidence>
<sequence length="173" mass="18810">MKSFVQLLSFGLLVTCPSAIASVNGRQETVYALTVASKDNEDLNGQVLEVSDSVLGVYEGDKTPVQVYPTANGDFNSLHTWPVGIVDHVLGLKGDNGLYTLVDLMDTKDKDTAGGSYYDTFLLKDGLITQHLPGGWIAFPTTNGWNVKWSDGTAFVPQSFVSVDIVYNEVQEQ</sequence>